<sequence>MTVVKAYFIMRVFPFISILLIACATQLSFSQTLSIPKDLKFQHFTSVNGLSQRSVIAIIQDKKGYLWLGTRDGLNRFDGHRFVVYKHDINNPKSLSNNNIHAIHQDQSGNLWIGTQNGLNRYNPSEDNFIRYKSDSNQKTITGNIISAIADVEKNIIWVATENGISAINTENNSITRIQKRKNNVNSPSENNTRYILSTKGHHVWICNTLYIDRYNIQTKQFTRFNYPKKVTSGIHVNGLPTLYLDHHNTLWLGNERGLAIFDQNLQEFVDFEFDNRTAITTAVRSITEDLNGNLWIGSYAGLYILSADHSSLKHVTHDDNNPTSLSQNSIYNITRDSRGDMWIGTWADGLNYYNRDNDAFKHILFGTTKNKLNYRVVSGIAEDPSGNLWIGTEGGGLNLYNRKTKTFSYYKNIPNDPNSLSANNVKAVIIDKNKNIWVGIHDGGLNFLNTSQKPYKFQNIDFNKGQNPSLKSYKVLTLCEDQNNNIWIGTLNAGLIIYDTQKKELYRIDKDIRTVMSIVQTENPDVLLVGGSKGVETININTKKRTKITLGSIKKDDPDVYVNCLFIDNKNNYWIGTEGYGIYIYTPKINKIKIYGIKDGLPNDIIYGMLSDNNGNVWASTNNGISRINLQSNTIKNYNQADGLQGNEFNYGSFYKTKNKELFFGGTNGLTYFDANDIRINTFVPTVDINNIEVNNAPYSKITYLTPEIILKYDQNNFSIDFTSLSYLQPEKNEFEYILEGNDKKWNYVGSQRKAVYTNIKAGNYTFRVKGSNNDRLWSSKEATLHIKVLPAPWQTWWAYLSYLGVLVGIVFYIRRLILLRIKERKEKEKSEQISQLKLRLFTDISHDFRTPLTLIIAPLQKMVDEKQGDDVIQQQHNIMLKNAKMLLQLINQVLDFRKSESEDFLLQATESDIISFIKDVKSSFNSLAAKKNIDYQLLVNRNEIMVWFDHIKLKKVLYNLLSNAFKFSSDNSEIILELSLISRKVNIRTVDFIKISITNFGDVIPQNELELIFNQFYQLDNEKKDLGYGIGLSLCKRLVELHHGEISVESSETSGTSFNIFLKLGKDHLEQNERMSRVISSLQDEQLFVIEENTTAKTSSLTEELYTDQIENQTLLIVEDNIDLQQFIEKIFNRRYKVFTASNGKTALEITKENPIDLIISDIQMPSMDGFELCKNIKNNLLTSHIPVILLTAKTSTIHQEEGYYTGADAYITKPFNANILELRVSNLLETRAALIRKFKKDAILEPKNLTVTSPDEIFLEKAITVVEKNISNESFNASIFVVEMGMSRTVIFTKIKALTGQNLSTFIRTIRLKKAGILLEETEMNISQIAYEVGFNDLKYFRECFKEFFKVTPSEYKKNSSV</sequence>
<feature type="modified residue" description="4-aspartylphosphate" evidence="6">
    <location>
        <position position="1164"/>
    </location>
</feature>
<keyword evidence="3 6" id="KW-0597">Phosphoprotein</keyword>
<dbReference type="Pfam" id="PF00512">
    <property type="entry name" value="HisKA"/>
    <property type="match status" value="1"/>
</dbReference>
<dbReference type="PANTHER" id="PTHR43547:SF2">
    <property type="entry name" value="HYBRID SIGNAL TRANSDUCTION HISTIDINE KINASE C"/>
    <property type="match status" value="1"/>
</dbReference>
<evidence type="ECO:0000259" key="9">
    <source>
        <dbReference type="PROSITE" id="PS50110"/>
    </source>
</evidence>
<keyword evidence="10" id="KW-0808">Transferase</keyword>
<comment type="catalytic activity">
    <reaction evidence="1">
        <text>ATP + protein L-histidine = ADP + protein N-phospho-L-histidine.</text>
        <dbReference type="EC" id="2.7.13.3"/>
    </reaction>
</comment>
<dbReference type="InterPro" id="IPR018060">
    <property type="entry name" value="HTH_AraC"/>
</dbReference>
<evidence type="ECO:0000256" key="1">
    <source>
        <dbReference type="ARBA" id="ARBA00000085"/>
    </source>
</evidence>
<dbReference type="SUPFAM" id="SSF52172">
    <property type="entry name" value="CheY-like"/>
    <property type="match status" value="1"/>
</dbReference>
<dbReference type="Gene3D" id="1.10.287.130">
    <property type="match status" value="1"/>
</dbReference>
<dbReference type="Pfam" id="PF07494">
    <property type="entry name" value="Reg_prop"/>
    <property type="match status" value="7"/>
</dbReference>
<dbReference type="Pfam" id="PF02518">
    <property type="entry name" value="HATPase_c"/>
    <property type="match status" value="1"/>
</dbReference>
<feature type="domain" description="Histidine kinase" evidence="8">
    <location>
        <begin position="845"/>
        <end position="1068"/>
    </location>
</feature>
<dbReference type="Gene3D" id="3.40.50.2300">
    <property type="match status" value="1"/>
</dbReference>
<dbReference type="SMART" id="SM00387">
    <property type="entry name" value="HATPase_c"/>
    <property type="match status" value="1"/>
</dbReference>
<keyword evidence="5" id="KW-0804">Transcription</keyword>
<dbReference type="EC" id="2.7.13.3" evidence="2"/>
<keyword evidence="10" id="KW-0418">Kinase</keyword>
<dbReference type="Pfam" id="PF00072">
    <property type="entry name" value="Response_reg"/>
    <property type="match status" value="1"/>
</dbReference>
<dbReference type="GO" id="GO:0003700">
    <property type="term" value="F:DNA-binding transcription factor activity"/>
    <property type="evidence" value="ECO:0007669"/>
    <property type="project" value="InterPro"/>
</dbReference>
<evidence type="ECO:0000256" key="3">
    <source>
        <dbReference type="ARBA" id="ARBA00022553"/>
    </source>
</evidence>
<dbReference type="GO" id="GO:0000155">
    <property type="term" value="F:phosphorelay sensor kinase activity"/>
    <property type="evidence" value="ECO:0007669"/>
    <property type="project" value="InterPro"/>
</dbReference>
<dbReference type="HOGENOM" id="CLU_000445_28_1_10"/>
<dbReference type="eggNOG" id="COG3292">
    <property type="taxonomic scope" value="Bacteria"/>
</dbReference>
<dbReference type="PROSITE" id="PS50109">
    <property type="entry name" value="HIS_KIN"/>
    <property type="match status" value="1"/>
</dbReference>
<organism evidence="10 11">
    <name type="scientific">Pseudopedobacter saltans (strain ATCC 51119 / DSM 12145 / JCM 21818 / CCUG 39354 / LMG 10337 / NBRC 100064 / NCIMB 13643)</name>
    <name type="common">Pedobacter saltans</name>
    <dbReference type="NCBI Taxonomy" id="762903"/>
    <lineage>
        <taxon>Bacteria</taxon>
        <taxon>Pseudomonadati</taxon>
        <taxon>Bacteroidota</taxon>
        <taxon>Sphingobacteriia</taxon>
        <taxon>Sphingobacteriales</taxon>
        <taxon>Sphingobacteriaceae</taxon>
        <taxon>Pseudopedobacter</taxon>
    </lineage>
</organism>
<dbReference type="GO" id="GO:0043565">
    <property type="term" value="F:sequence-specific DNA binding"/>
    <property type="evidence" value="ECO:0007669"/>
    <property type="project" value="InterPro"/>
</dbReference>
<reference evidence="11" key="2">
    <citation type="submission" date="2011-02" db="EMBL/GenBank/DDBJ databases">
        <title>The complete genome of Pedobacter saltans DSM 12145.</title>
        <authorList>
            <consortium name="US DOE Joint Genome Institute (JGI-PGF)"/>
            <person name="Lucas S."/>
            <person name="Copeland A."/>
            <person name="Lapidus A."/>
            <person name="Bruce D."/>
            <person name="Goodwin L."/>
            <person name="Pitluck S."/>
            <person name="Kyrpides N."/>
            <person name="Mavromatis K."/>
            <person name="Pagani I."/>
            <person name="Ivanova N."/>
            <person name="Ovchinnikova G."/>
            <person name="Lu M."/>
            <person name="Detter J.C."/>
            <person name="Han C."/>
            <person name="Land M."/>
            <person name="Hauser L."/>
            <person name="Markowitz V."/>
            <person name="Cheng J.-F."/>
            <person name="Hugenholtz P."/>
            <person name="Woyke T."/>
            <person name="Wu D."/>
            <person name="Tindall B."/>
            <person name="Pomrenke H.G."/>
            <person name="Brambilla E."/>
            <person name="Klenk H.-P."/>
            <person name="Eisen J.A."/>
        </authorList>
    </citation>
    <scope>NUCLEOTIDE SEQUENCE [LARGE SCALE GENOMIC DNA]</scope>
    <source>
        <strain evidence="11">ATCC 51119 / DSM 12145 / JCM 21818 / LMG 10337 / NBRC 100064 / NCIMB 13643</strain>
    </source>
</reference>
<dbReference type="SUPFAM" id="SSF46689">
    <property type="entry name" value="Homeodomain-like"/>
    <property type="match status" value="1"/>
</dbReference>
<evidence type="ECO:0000256" key="5">
    <source>
        <dbReference type="ARBA" id="ARBA00023163"/>
    </source>
</evidence>
<dbReference type="PROSITE" id="PS01124">
    <property type="entry name" value="HTH_ARAC_FAMILY_2"/>
    <property type="match status" value="1"/>
</dbReference>
<dbReference type="KEGG" id="psn:Pedsa_2495"/>
<dbReference type="RefSeq" id="WP_013633525.1">
    <property type="nucleotide sequence ID" value="NC_015177.1"/>
</dbReference>
<dbReference type="InterPro" id="IPR036890">
    <property type="entry name" value="HATPase_C_sf"/>
</dbReference>
<dbReference type="PROSITE" id="PS50110">
    <property type="entry name" value="RESPONSE_REGULATORY"/>
    <property type="match status" value="1"/>
</dbReference>
<dbReference type="InterPro" id="IPR003661">
    <property type="entry name" value="HisK_dim/P_dom"/>
</dbReference>
<dbReference type="Gene3D" id="2.60.40.10">
    <property type="entry name" value="Immunoglobulins"/>
    <property type="match status" value="1"/>
</dbReference>
<dbReference type="InterPro" id="IPR036097">
    <property type="entry name" value="HisK_dim/P_sf"/>
</dbReference>
<dbReference type="eggNOG" id="COG2205">
    <property type="taxonomic scope" value="Bacteria"/>
</dbReference>
<evidence type="ECO:0000259" key="7">
    <source>
        <dbReference type="PROSITE" id="PS01124"/>
    </source>
</evidence>
<dbReference type="InterPro" id="IPR011110">
    <property type="entry name" value="Reg_prop"/>
</dbReference>
<evidence type="ECO:0000259" key="8">
    <source>
        <dbReference type="PROSITE" id="PS50109"/>
    </source>
</evidence>
<keyword evidence="4" id="KW-0805">Transcription regulation</keyword>
<dbReference type="PANTHER" id="PTHR43547">
    <property type="entry name" value="TWO-COMPONENT HISTIDINE KINASE"/>
    <property type="match status" value="1"/>
</dbReference>
<dbReference type="SUPFAM" id="SSF55874">
    <property type="entry name" value="ATPase domain of HSP90 chaperone/DNA topoisomerase II/histidine kinase"/>
    <property type="match status" value="1"/>
</dbReference>
<dbReference type="InterPro" id="IPR013783">
    <property type="entry name" value="Ig-like_fold"/>
</dbReference>
<accession>F0SEX4</accession>
<dbReference type="CDD" id="cd00082">
    <property type="entry name" value="HisKA"/>
    <property type="match status" value="1"/>
</dbReference>
<dbReference type="SMART" id="SM00342">
    <property type="entry name" value="HTH_ARAC"/>
    <property type="match status" value="1"/>
</dbReference>
<dbReference type="SMART" id="SM00388">
    <property type="entry name" value="HisKA"/>
    <property type="match status" value="1"/>
</dbReference>
<dbReference type="STRING" id="762903.Pedsa_2495"/>
<dbReference type="Gene3D" id="1.10.10.60">
    <property type="entry name" value="Homeodomain-like"/>
    <property type="match status" value="1"/>
</dbReference>
<evidence type="ECO:0000313" key="10">
    <source>
        <dbReference type="EMBL" id="ADY53040.1"/>
    </source>
</evidence>
<protein>
    <recommendedName>
        <fullName evidence="2">histidine kinase</fullName>
        <ecNumber evidence="2">2.7.13.3</ecNumber>
    </recommendedName>
</protein>
<dbReference type="SMART" id="SM00448">
    <property type="entry name" value="REC"/>
    <property type="match status" value="1"/>
</dbReference>
<dbReference type="InterPro" id="IPR001789">
    <property type="entry name" value="Sig_transdc_resp-reg_receiver"/>
</dbReference>
<feature type="domain" description="HTH araC/xylS-type" evidence="7">
    <location>
        <begin position="1263"/>
        <end position="1362"/>
    </location>
</feature>
<dbReference type="Pfam" id="PF12833">
    <property type="entry name" value="HTH_18"/>
    <property type="match status" value="1"/>
</dbReference>
<reference evidence="10 11" key="1">
    <citation type="journal article" date="2011" name="Stand. Genomic Sci.">
        <title>Complete genome sequence of the gliding, heparinolytic Pedobacter saltans type strain (113).</title>
        <authorList>
            <person name="Liolios K."/>
            <person name="Sikorski J."/>
            <person name="Lu M."/>
            <person name="Nolan M."/>
            <person name="Lapidus A."/>
            <person name="Lucas S."/>
            <person name="Hammon N."/>
            <person name="Deshpande S."/>
            <person name="Cheng J.F."/>
            <person name="Tapia R."/>
            <person name="Han C."/>
            <person name="Goodwin L."/>
            <person name="Pitluck S."/>
            <person name="Huntemann M."/>
            <person name="Ivanova N."/>
            <person name="Pagani I."/>
            <person name="Mavromatis K."/>
            <person name="Ovchinikova G."/>
            <person name="Pati A."/>
            <person name="Chen A."/>
            <person name="Palaniappan K."/>
            <person name="Land M."/>
            <person name="Hauser L."/>
            <person name="Brambilla E.M."/>
            <person name="Kotsyurbenko O."/>
            <person name="Rohde M."/>
            <person name="Tindall B.J."/>
            <person name="Abt B."/>
            <person name="Goker M."/>
            <person name="Detter J.C."/>
            <person name="Woyke T."/>
            <person name="Bristow J."/>
            <person name="Eisen J.A."/>
            <person name="Markowitz V."/>
            <person name="Hugenholtz P."/>
            <person name="Klenk H.P."/>
            <person name="Kyrpides N.C."/>
        </authorList>
    </citation>
    <scope>NUCLEOTIDE SEQUENCE [LARGE SCALE GENOMIC DNA]</scope>
    <source>
        <strain evidence="11">ATCC 51119 / DSM 12145 / JCM 21818 / LMG 10337 / NBRC 100064 / NCIMB 13643</strain>
    </source>
</reference>
<dbReference type="EMBL" id="CP002545">
    <property type="protein sequence ID" value="ADY53040.1"/>
    <property type="molecule type" value="Genomic_DNA"/>
</dbReference>
<dbReference type="InterPro" id="IPR011123">
    <property type="entry name" value="Y_Y_Y"/>
</dbReference>
<dbReference type="PROSITE" id="PS51257">
    <property type="entry name" value="PROKAR_LIPOPROTEIN"/>
    <property type="match status" value="1"/>
</dbReference>
<dbReference type="eggNOG" id="COG0745">
    <property type="taxonomic scope" value="Bacteria"/>
</dbReference>
<dbReference type="InterPro" id="IPR011047">
    <property type="entry name" value="Quinoprotein_ADH-like_sf"/>
</dbReference>
<evidence type="ECO:0000256" key="2">
    <source>
        <dbReference type="ARBA" id="ARBA00012438"/>
    </source>
</evidence>
<dbReference type="Gene3D" id="3.30.565.10">
    <property type="entry name" value="Histidine kinase-like ATPase, C-terminal domain"/>
    <property type="match status" value="1"/>
</dbReference>
<gene>
    <name evidence="10" type="ordered locus">Pedsa_2495</name>
</gene>
<dbReference type="InterPro" id="IPR015943">
    <property type="entry name" value="WD40/YVTN_repeat-like_dom_sf"/>
</dbReference>
<dbReference type="SUPFAM" id="SSF50998">
    <property type="entry name" value="Quinoprotein alcohol dehydrogenase-like"/>
    <property type="match status" value="1"/>
</dbReference>
<evidence type="ECO:0000256" key="6">
    <source>
        <dbReference type="PROSITE-ProRule" id="PRU00169"/>
    </source>
</evidence>
<dbReference type="InterPro" id="IPR011006">
    <property type="entry name" value="CheY-like_superfamily"/>
</dbReference>
<feature type="domain" description="Response regulatory" evidence="9">
    <location>
        <begin position="1116"/>
        <end position="1231"/>
    </location>
</feature>
<evidence type="ECO:0000313" key="11">
    <source>
        <dbReference type="Proteomes" id="UP000000310"/>
    </source>
</evidence>
<dbReference type="PRINTS" id="PR00344">
    <property type="entry name" value="BCTRLSENSOR"/>
</dbReference>
<dbReference type="SUPFAM" id="SSF47384">
    <property type="entry name" value="Homodimeric domain of signal transducing histidine kinase"/>
    <property type="match status" value="1"/>
</dbReference>
<name>F0SEX4_PSESL</name>
<evidence type="ECO:0000256" key="4">
    <source>
        <dbReference type="ARBA" id="ARBA00023015"/>
    </source>
</evidence>
<dbReference type="Pfam" id="PF07495">
    <property type="entry name" value="Y_Y_Y"/>
    <property type="match status" value="1"/>
</dbReference>
<dbReference type="InterPro" id="IPR003594">
    <property type="entry name" value="HATPase_dom"/>
</dbReference>
<dbReference type="CDD" id="cd17574">
    <property type="entry name" value="REC_OmpR"/>
    <property type="match status" value="1"/>
</dbReference>
<dbReference type="Gene3D" id="2.130.10.10">
    <property type="entry name" value="YVTN repeat-like/Quinoprotein amine dehydrogenase"/>
    <property type="match status" value="2"/>
</dbReference>
<dbReference type="SUPFAM" id="SSF63829">
    <property type="entry name" value="Calcium-dependent phosphotriesterase"/>
    <property type="match status" value="1"/>
</dbReference>
<dbReference type="InterPro" id="IPR004358">
    <property type="entry name" value="Sig_transdc_His_kin-like_C"/>
</dbReference>
<dbReference type="Proteomes" id="UP000000310">
    <property type="component" value="Chromosome"/>
</dbReference>
<dbReference type="InterPro" id="IPR005467">
    <property type="entry name" value="His_kinase_dom"/>
</dbReference>
<keyword evidence="11" id="KW-1185">Reference proteome</keyword>
<proteinExistence type="predicted"/>
<dbReference type="InterPro" id="IPR009057">
    <property type="entry name" value="Homeodomain-like_sf"/>
</dbReference>